<protein>
    <recommendedName>
        <fullName evidence="4">DUF1690-domain-containing protein</fullName>
    </recommendedName>
</protein>
<comment type="caution">
    <text evidence="2">The sequence shown here is derived from an EMBL/GenBank/DDBJ whole genome shotgun (WGS) entry which is preliminary data.</text>
</comment>
<dbReference type="OrthoDB" id="5544375at2759"/>
<reference evidence="2" key="1">
    <citation type="journal article" date="2020" name="Stud. Mycol.">
        <title>101 Dothideomycetes genomes: a test case for predicting lifestyles and emergence of pathogens.</title>
        <authorList>
            <person name="Haridas S."/>
            <person name="Albert R."/>
            <person name="Binder M."/>
            <person name="Bloem J."/>
            <person name="Labutti K."/>
            <person name="Salamov A."/>
            <person name="Andreopoulos B."/>
            <person name="Baker S."/>
            <person name="Barry K."/>
            <person name="Bills G."/>
            <person name="Bluhm B."/>
            <person name="Cannon C."/>
            <person name="Castanera R."/>
            <person name="Culley D."/>
            <person name="Daum C."/>
            <person name="Ezra D."/>
            <person name="Gonzalez J."/>
            <person name="Henrissat B."/>
            <person name="Kuo A."/>
            <person name="Liang C."/>
            <person name="Lipzen A."/>
            <person name="Lutzoni F."/>
            <person name="Magnuson J."/>
            <person name="Mondo S."/>
            <person name="Nolan M."/>
            <person name="Ohm R."/>
            <person name="Pangilinan J."/>
            <person name="Park H.-J."/>
            <person name="Ramirez L."/>
            <person name="Alfaro M."/>
            <person name="Sun H."/>
            <person name="Tritt A."/>
            <person name="Yoshinaga Y."/>
            <person name="Zwiers L.-H."/>
            <person name="Turgeon B."/>
            <person name="Goodwin S."/>
            <person name="Spatafora J."/>
            <person name="Crous P."/>
            <person name="Grigoriev I."/>
        </authorList>
    </citation>
    <scope>NUCLEOTIDE SEQUENCE</scope>
    <source>
        <strain evidence="2">CBS 116435</strain>
    </source>
</reference>
<feature type="compositionally biased region" description="Polar residues" evidence="1">
    <location>
        <begin position="8"/>
        <end position="32"/>
    </location>
</feature>
<name>A0A9P4Q325_9PEZI</name>
<accession>A0A9P4Q325</accession>
<evidence type="ECO:0008006" key="4">
    <source>
        <dbReference type="Google" id="ProtNLM"/>
    </source>
</evidence>
<evidence type="ECO:0000313" key="3">
    <source>
        <dbReference type="Proteomes" id="UP000799441"/>
    </source>
</evidence>
<organism evidence="2 3">
    <name type="scientific">Polychaeton citri CBS 116435</name>
    <dbReference type="NCBI Taxonomy" id="1314669"/>
    <lineage>
        <taxon>Eukaryota</taxon>
        <taxon>Fungi</taxon>
        <taxon>Dikarya</taxon>
        <taxon>Ascomycota</taxon>
        <taxon>Pezizomycotina</taxon>
        <taxon>Dothideomycetes</taxon>
        <taxon>Dothideomycetidae</taxon>
        <taxon>Capnodiales</taxon>
        <taxon>Capnodiaceae</taxon>
        <taxon>Polychaeton</taxon>
    </lineage>
</organism>
<feature type="region of interest" description="Disordered" evidence="1">
    <location>
        <begin position="1"/>
        <end position="96"/>
    </location>
</feature>
<keyword evidence="3" id="KW-1185">Reference proteome</keyword>
<sequence length="206" mass="23012">MGSGGSKPEQQNFSPDTPIQFSQTLLKSLQDNPETDSTRALTTEFNLEARRNEALTRERDAAVASLTQSLDHYTTNPPTTPSEPPSDAEAFPPPNTGIFYHLSSPFYQDHSTPATKEAEIAAGNKKRINPDISHSSIMEEVKKLKQKLDARKKLEKPSVEVEKAREGLVQCLRVNDRRPLDCWQEKEAFEVAVKSLESRFLTSAGR</sequence>
<dbReference type="EMBL" id="MU003843">
    <property type="protein sequence ID" value="KAF2717461.1"/>
    <property type="molecule type" value="Genomic_DNA"/>
</dbReference>
<dbReference type="Proteomes" id="UP000799441">
    <property type="component" value="Unassembled WGS sequence"/>
</dbReference>
<feature type="compositionally biased region" description="Basic and acidic residues" evidence="1">
    <location>
        <begin position="47"/>
        <end position="61"/>
    </location>
</feature>
<gene>
    <name evidence="2" type="ORF">K431DRAFT_315733</name>
</gene>
<proteinExistence type="predicted"/>
<dbReference type="InterPro" id="IPR012471">
    <property type="entry name" value="DUF1690"/>
</dbReference>
<evidence type="ECO:0000256" key="1">
    <source>
        <dbReference type="SAM" id="MobiDB-lite"/>
    </source>
</evidence>
<evidence type="ECO:0000313" key="2">
    <source>
        <dbReference type="EMBL" id="KAF2717461.1"/>
    </source>
</evidence>
<dbReference type="Pfam" id="PF07956">
    <property type="entry name" value="DUF1690"/>
    <property type="match status" value="2"/>
</dbReference>
<dbReference type="AlphaFoldDB" id="A0A9P4Q325"/>